<comment type="catalytic activity">
    <reaction evidence="9 10">
        <text>L-kynurenine + NADPH + O2 + H(+) = 3-hydroxy-L-kynurenine + NADP(+) + H2O</text>
        <dbReference type="Rhea" id="RHEA:20545"/>
        <dbReference type="ChEBI" id="CHEBI:15377"/>
        <dbReference type="ChEBI" id="CHEBI:15378"/>
        <dbReference type="ChEBI" id="CHEBI:15379"/>
        <dbReference type="ChEBI" id="CHEBI:57783"/>
        <dbReference type="ChEBI" id="CHEBI:57959"/>
        <dbReference type="ChEBI" id="CHEBI:58125"/>
        <dbReference type="ChEBI" id="CHEBI:58349"/>
        <dbReference type="EC" id="1.14.13.9"/>
    </reaction>
</comment>
<comment type="function">
    <text evidence="10">Catalyzes the hydroxylation of L-kynurenine (L-Kyn) to form 3-hydroxy-L-kynurenine (L-3OHKyn). Required for synthesis of quinolinic acid.</text>
</comment>
<keyword evidence="3 10" id="KW-0662">Pyridine nucleotide biosynthesis</keyword>
<dbReference type="GO" id="GO:0034354">
    <property type="term" value="P:'de novo' NAD+ biosynthetic process from L-tryptophan"/>
    <property type="evidence" value="ECO:0007669"/>
    <property type="project" value="UniProtKB-UniRule"/>
</dbReference>
<keyword evidence="11" id="KW-1133">Transmembrane helix</keyword>
<dbReference type="Gene3D" id="3.50.50.60">
    <property type="entry name" value="FAD/NAD(P)-binding domain"/>
    <property type="match status" value="1"/>
</dbReference>
<dbReference type="OrthoDB" id="10053569at2759"/>
<feature type="domain" description="FAD-binding" evidence="12">
    <location>
        <begin position="5"/>
        <end position="337"/>
    </location>
</feature>
<evidence type="ECO:0000256" key="2">
    <source>
        <dbReference type="ARBA" id="ARBA00022630"/>
    </source>
</evidence>
<evidence type="ECO:0000256" key="4">
    <source>
        <dbReference type="ARBA" id="ARBA00022827"/>
    </source>
</evidence>
<dbReference type="FunFam" id="3.50.50.60:FF:000129">
    <property type="entry name" value="Kynurenine 3-monooxygenase"/>
    <property type="match status" value="1"/>
</dbReference>
<dbReference type="GO" id="GO:0070189">
    <property type="term" value="P:kynurenine metabolic process"/>
    <property type="evidence" value="ECO:0007669"/>
    <property type="project" value="TreeGrafter"/>
</dbReference>
<dbReference type="InterPro" id="IPR027545">
    <property type="entry name" value="Kynurenine_monooxygenase"/>
</dbReference>
<keyword evidence="7 10" id="KW-0503">Monooxygenase</keyword>
<dbReference type="GO" id="GO:0005741">
    <property type="term" value="C:mitochondrial outer membrane"/>
    <property type="evidence" value="ECO:0007669"/>
    <property type="project" value="UniProtKB-SubCell"/>
</dbReference>
<evidence type="ECO:0000256" key="9">
    <source>
        <dbReference type="ARBA" id="ARBA00047818"/>
    </source>
</evidence>
<comment type="subcellular location">
    <subcellularLocation>
        <location evidence="10">Mitochondrion outer membrane</location>
    </subcellularLocation>
</comment>
<dbReference type="GO" id="GO:0006569">
    <property type="term" value="P:L-tryptophan catabolic process"/>
    <property type="evidence" value="ECO:0007669"/>
    <property type="project" value="UniProtKB-UniRule"/>
</dbReference>
<evidence type="ECO:0000256" key="11">
    <source>
        <dbReference type="SAM" id="Phobius"/>
    </source>
</evidence>
<dbReference type="PANTHER" id="PTHR46028:SF2">
    <property type="entry name" value="KYNURENINE 3-MONOOXYGENASE"/>
    <property type="match status" value="1"/>
</dbReference>
<evidence type="ECO:0000256" key="7">
    <source>
        <dbReference type="ARBA" id="ARBA00023033"/>
    </source>
</evidence>
<sequence length="493" mass="55680">MPRKAVVVGAGPVGCLAALSLAKMGWIVEIYEARPDIRLPSSQASLARRSINLAISSRGIAALQAVDSDMASRFLETVIPMKGRYLHDERGRESVQLYDSTGQCINSIDRGLLNKGLLDKVSSTENISVFFEHKLATADFDARVLKFESGRGDHMRIVQVPFDFCVGADGSYSNVRRQLMRVIRMDFHQEYIPHDYLELHIPATFDAAGTPQYRIDPNYLHIWPRHSFMLIALPNKDKTFTCTLFAPTQDLDKLSDRTAVLEWFRIQFPDIIPLVGEERLWDDFSRNPRSSLICIKAKPYHYKDRVLILGDAAHSMVPFYGQGLNCGFEDVRVLETLIREEKVDSQMLPAGVAVDDRLAKALDRYSATRHPDLVAICDLAMDNYVEMRHSVVTPLYRIRKRLDEFLSAFTPHRPSEETKEQLARTAFPSPSAGGWLSLYAMVTFRPDLSYATARRQAQWQTRTLNTSGWVAAVCGILGVGMFAVRSGLFVTRR</sequence>
<dbReference type="Proteomes" id="UP000076722">
    <property type="component" value="Unassembled WGS sequence"/>
</dbReference>
<evidence type="ECO:0000256" key="5">
    <source>
        <dbReference type="ARBA" id="ARBA00022857"/>
    </source>
</evidence>
<reference evidence="13 14" key="1">
    <citation type="journal article" date="2016" name="Mol. Biol. Evol.">
        <title>Comparative Genomics of Early-Diverging Mushroom-Forming Fungi Provides Insights into the Origins of Lignocellulose Decay Capabilities.</title>
        <authorList>
            <person name="Nagy L.G."/>
            <person name="Riley R."/>
            <person name="Tritt A."/>
            <person name="Adam C."/>
            <person name="Daum C."/>
            <person name="Floudas D."/>
            <person name="Sun H."/>
            <person name="Yadav J.S."/>
            <person name="Pangilinan J."/>
            <person name="Larsson K.H."/>
            <person name="Matsuura K."/>
            <person name="Barry K."/>
            <person name="Labutti K."/>
            <person name="Kuo R."/>
            <person name="Ohm R.A."/>
            <person name="Bhattacharya S.S."/>
            <person name="Shirouzu T."/>
            <person name="Yoshinaga Y."/>
            <person name="Martin F.M."/>
            <person name="Grigoriev I.V."/>
            <person name="Hibbett D.S."/>
        </authorList>
    </citation>
    <scope>NUCLEOTIDE SEQUENCE [LARGE SCALE GENOMIC DNA]</scope>
    <source>
        <strain evidence="13 14">HHB9708</strain>
    </source>
</reference>
<dbReference type="EC" id="1.14.13.9" evidence="10"/>
<dbReference type="GO" id="GO:0019805">
    <property type="term" value="P:quinolinate biosynthetic process"/>
    <property type="evidence" value="ECO:0007669"/>
    <property type="project" value="UniProtKB-UniRule"/>
</dbReference>
<dbReference type="PANTHER" id="PTHR46028">
    <property type="entry name" value="KYNURENINE 3-MONOOXYGENASE"/>
    <property type="match status" value="1"/>
</dbReference>
<dbReference type="Pfam" id="PF01494">
    <property type="entry name" value="FAD_binding_3"/>
    <property type="match status" value="1"/>
</dbReference>
<dbReference type="GO" id="GO:0004502">
    <property type="term" value="F:kynurenine 3-monooxygenase activity"/>
    <property type="evidence" value="ECO:0007669"/>
    <property type="project" value="UniProtKB-UniRule"/>
</dbReference>
<name>A0A165AIK3_9AGAM</name>
<feature type="transmembrane region" description="Helical" evidence="11">
    <location>
        <begin position="468"/>
        <end position="490"/>
    </location>
</feature>
<keyword evidence="11" id="KW-0812">Transmembrane</keyword>
<dbReference type="SUPFAM" id="SSF51905">
    <property type="entry name" value="FAD/NAD(P)-binding domain"/>
    <property type="match status" value="1"/>
</dbReference>
<protein>
    <recommendedName>
        <fullName evidence="10">Kynurenine 3-monooxygenase</fullName>
        <ecNumber evidence="10">1.14.13.9</ecNumber>
    </recommendedName>
    <alternativeName>
        <fullName evidence="10">Biosynthesis of nicotinic acid protein 4</fullName>
    </alternativeName>
    <alternativeName>
        <fullName evidence="10">Kynurenine 3-hydroxylase</fullName>
    </alternativeName>
</protein>
<evidence type="ECO:0000313" key="13">
    <source>
        <dbReference type="EMBL" id="KZS99058.1"/>
    </source>
</evidence>
<evidence type="ECO:0000256" key="6">
    <source>
        <dbReference type="ARBA" id="ARBA00023002"/>
    </source>
</evidence>
<evidence type="ECO:0000259" key="12">
    <source>
        <dbReference type="Pfam" id="PF01494"/>
    </source>
</evidence>
<dbReference type="PRINTS" id="PR00420">
    <property type="entry name" value="RNGMNOXGNASE"/>
</dbReference>
<dbReference type="AlphaFoldDB" id="A0A165AIK3"/>
<dbReference type="GO" id="GO:0071949">
    <property type="term" value="F:FAD binding"/>
    <property type="evidence" value="ECO:0007669"/>
    <property type="project" value="InterPro"/>
</dbReference>
<dbReference type="UniPathway" id="UPA00253">
    <property type="reaction ID" value="UER00328"/>
</dbReference>
<comment type="similarity">
    <text evidence="10">Belongs to the aromatic-ring hydroxylase family. KMO subfamily.</text>
</comment>
<keyword evidence="14" id="KW-1185">Reference proteome</keyword>
<keyword evidence="8 10" id="KW-0496">Mitochondrion</keyword>
<evidence type="ECO:0000256" key="3">
    <source>
        <dbReference type="ARBA" id="ARBA00022642"/>
    </source>
</evidence>
<dbReference type="STRING" id="1314777.A0A165AIK3"/>
<keyword evidence="6 10" id="KW-0560">Oxidoreductase</keyword>
<evidence type="ECO:0000256" key="10">
    <source>
        <dbReference type="HAMAP-Rule" id="MF_03018"/>
    </source>
</evidence>
<keyword evidence="4 10" id="KW-0274">FAD</keyword>
<keyword evidence="10 11" id="KW-0472">Membrane</keyword>
<evidence type="ECO:0000256" key="8">
    <source>
        <dbReference type="ARBA" id="ARBA00023128"/>
    </source>
</evidence>
<evidence type="ECO:0000313" key="14">
    <source>
        <dbReference type="Proteomes" id="UP000076722"/>
    </source>
</evidence>
<dbReference type="GO" id="GO:0043420">
    <property type="term" value="P:anthranilate metabolic process"/>
    <property type="evidence" value="ECO:0007669"/>
    <property type="project" value="UniProtKB-UniRule"/>
</dbReference>
<gene>
    <name evidence="10" type="primary">BNA4</name>
    <name evidence="13" type="ORF">SISNIDRAFT_447905</name>
</gene>
<dbReference type="EMBL" id="KV419394">
    <property type="protein sequence ID" value="KZS99058.1"/>
    <property type="molecule type" value="Genomic_DNA"/>
</dbReference>
<dbReference type="InterPro" id="IPR036188">
    <property type="entry name" value="FAD/NAD-bd_sf"/>
</dbReference>
<evidence type="ECO:0000256" key="1">
    <source>
        <dbReference type="ARBA" id="ARBA00001974"/>
    </source>
</evidence>
<keyword evidence="5 10" id="KW-0521">NADP</keyword>
<comment type="cofactor">
    <cofactor evidence="1 10">
        <name>FAD</name>
        <dbReference type="ChEBI" id="CHEBI:57692"/>
    </cofactor>
</comment>
<dbReference type="HAMAP" id="MF_01971">
    <property type="entry name" value="Kynurenine_monooxygenase"/>
    <property type="match status" value="1"/>
</dbReference>
<comment type="pathway">
    <text evidence="10">Cofactor biosynthesis; NAD(+) biosynthesis; quinolinate from L-kynurenine: step 1/3.</text>
</comment>
<accession>A0A165AIK3</accession>
<organism evidence="13 14">
    <name type="scientific">Sistotremastrum niveocremeum HHB9708</name>
    <dbReference type="NCBI Taxonomy" id="1314777"/>
    <lineage>
        <taxon>Eukaryota</taxon>
        <taxon>Fungi</taxon>
        <taxon>Dikarya</taxon>
        <taxon>Basidiomycota</taxon>
        <taxon>Agaricomycotina</taxon>
        <taxon>Agaricomycetes</taxon>
        <taxon>Sistotremastrales</taxon>
        <taxon>Sistotremastraceae</taxon>
        <taxon>Sertulicium</taxon>
        <taxon>Sertulicium niveocremeum</taxon>
    </lineage>
</organism>
<keyword evidence="10" id="KW-1000">Mitochondrion outer membrane</keyword>
<dbReference type="InterPro" id="IPR002938">
    <property type="entry name" value="FAD-bd"/>
</dbReference>
<keyword evidence="2 10" id="KW-0285">Flavoprotein</keyword>
<proteinExistence type="inferred from homology"/>